<keyword evidence="9" id="KW-1185">Reference proteome</keyword>
<evidence type="ECO:0000256" key="3">
    <source>
        <dbReference type="ARBA" id="ARBA00023237"/>
    </source>
</evidence>
<dbReference type="InterPro" id="IPR036737">
    <property type="entry name" value="OmpA-like_sf"/>
</dbReference>
<evidence type="ECO:0000256" key="6">
    <source>
        <dbReference type="SAM" id="SignalP"/>
    </source>
</evidence>
<dbReference type="InterPro" id="IPR006665">
    <property type="entry name" value="OmpA-like"/>
</dbReference>
<gene>
    <name evidence="8" type="ORF">NP048_12930</name>
</gene>
<dbReference type="EMBL" id="CP101987">
    <property type="protein sequence ID" value="UUI70694.1"/>
    <property type="molecule type" value="Genomic_DNA"/>
</dbReference>
<feature type="signal peptide" evidence="6">
    <location>
        <begin position="1"/>
        <end position="18"/>
    </location>
</feature>
<dbReference type="Gene3D" id="3.30.1330.60">
    <property type="entry name" value="OmpA-like domain"/>
    <property type="match status" value="1"/>
</dbReference>
<protein>
    <submittedName>
        <fullName evidence="8">OmpA family protein</fullName>
    </submittedName>
</protein>
<evidence type="ECO:0000313" key="8">
    <source>
        <dbReference type="EMBL" id="UUI70694.1"/>
    </source>
</evidence>
<evidence type="ECO:0000313" key="9">
    <source>
        <dbReference type="Proteomes" id="UP001316384"/>
    </source>
</evidence>
<evidence type="ECO:0000256" key="2">
    <source>
        <dbReference type="ARBA" id="ARBA00023136"/>
    </source>
</evidence>
<dbReference type="SUPFAM" id="SSF103088">
    <property type="entry name" value="OmpA-like"/>
    <property type="match status" value="1"/>
</dbReference>
<dbReference type="PRINTS" id="PR01021">
    <property type="entry name" value="OMPADOMAIN"/>
</dbReference>
<name>A0ABY5KK64_9CELL</name>
<dbReference type="PANTHER" id="PTHR30329:SF21">
    <property type="entry name" value="LIPOPROTEIN YIAD-RELATED"/>
    <property type="match status" value="1"/>
</dbReference>
<evidence type="ECO:0000256" key="4">
    <source>
        <dbReference type="PROSITE-ProRule" id="PRU00473"/>
    </source>
</evidence>
<keyword evidence="3" id="KW-0998">Cell outer membrane</keyword>
<comment type="subcellular location">
    <subcellularLocation>
        <location evidence="1">Cell outer membrane</location>
    </subcellularLocation>
</comment>
<dbReference type="CDD" id="cd07185">
    <property type="entry name" value="OmpA_C-like"/>
    <property type="match status" value="1"/>
</dbReference>
<dbReference type="InterPro" id="IPR006664">
    <property type="entry name" value="OMP_bac"/>
</dbReference>
<organism evidence="8 9">
    <name type="scientific">Cellulomonas xiejunii</name>
    <dbReference type="NCBI Taxonomy" id="2968083"/>
    <lineage>
        <taxon>Bacteria</taxon>
        <taxon>Bacillati</taxon>
        <taxon>Actinomycetota</taxon>
        <taxon>Actinomycetes</taxon>
        <taxon>Micrococcales</taxon>
        <taxon>Cellulomonadaceae</taxon>
        <taxon>Cellulomonas</taxon>
    </lineage>
</organism>
<dbReference type="InterPro" id="IPR050330">
    <property type="entry name" value="Bact_OuterMem_StrucFunc"/>
</dbReference>
<keyword evidence="6" id="KW-0732">Signal</keyword>
<accession>A0ABY5KK64</accession>
<keyword evidence="2 4" id="KW-0472">Membrane</keyword>
<evidence type="ECO:0000256" key="1">
    <source>
        <dbReference type="ARBA" id="ARBA00004442"/>
    </source>
</evidence>
<feature type="domain" description="OmpA-like" evidence="7">
    <location>
        <begin position="226"/>
        <end position="343"/>
    </location>
</feature>
<proteinExistence type="predicted"/>
<dbReference type="RefSeq" id="WP_227576050.1">
    <property type="nucleotide sequence ID" value="NZ_CP101987.1"/>
</dbReference>
<dbReference type="PROSITE" id="PS51123">
    <property type="entry name" value="OMPA_2"/>
    <property type="match status" value="1"/>
</dbReference>
<dbReference type="Proteomes" id="UP001316384">
    <property type="component" value="Chromosome"/>
</dbReference>
<feature type="region of interest" description="Disordered" evidence="5">
    <location>
        <begin position="312"/>
        <end position="344"/>
    </location>
</feature>
<dbReference type="Pfam" id="PF00691">
    <property type="entry name" value="OmpA"/>
    <property type="match status" value="1"/>
</dbReference>
<dbReference type="PANTHER" id="PTHR30329">
    <property type="entry name" value="STATOR ELEMENT OF FLAGELLAR MOTOR COMPLEX"/>
    <property type="match status" value="1"/>
</dbReference>
<feature type="chain" id="PRO_5046919053" evidence="6">
    <location>
        <begin position="19"/>
        <end position="344"/>
    </location>
</feature>
<sequence length="344" mass="35273">MAAVVALALVAGASAAHAGAAGVPGDVVVEGLDVPVRATFSTRGQGEAEQPPVDGVVHGVRRVDGGTVLYVSLGIAASFDEKFYGSSLSRQGVAPYERENFSSLLLVDRNGGKAYRPLPGPGTTSPVLDLQADPGELAVMYAVFPELPPSTAVVDLFFGGEQVGVLGLPVEEGALAPVVDEVVPQTGTGWPRVPSGASLGELDPTLATFDLVKWSESAATVTAETGQQVDATLDANVLFDKSSAVLTPAATDVLARVAQDIAARGRGEVLVTGHTDSDGSDSSNQALSEQRAAAVVEAIRGAAGDAVTFTAVGKGESEPAVPNDSPENMQINRRVEISYQVEDQ</sequence>
<evidence type="ECO:0000259" key="7">
    <source>
        <dbReference type="PROSITE" id="PS51123"/>
    </source>
</evidence>
<reference evidence="8 9" key="1">
    <citation type="submission" date="2022-07" db="EMBL/GenBank/DDBJ databases">
        <title>Novel species in genus cellulomonas.</title>
        <authorList>
            <person name="Ye L."/>
        </authorList>
    </citation>
    <scope>NUCLEOTIDE SEQUENCE [LARGE SCALE GENOMIC DNA]</scope>
    <source>
        <strain evidence="9">zg-B89</strain>
    </source>
</reference>
<evidence type="ECO:0000256" key="5">
    <source>
        <dbReference type="SAM" id="MobiDB-lite"/>
    </source>
</evidence>